<keyword evidence="1" id="KW-0479">Metal-binding</keyword>
<dbReference type="EMBL" id="CAJOBG010001702">
    <property type="protein sequence ID" value="CAF3951563.1"/>
    <property type="molecule type" value="Genomic_DNA"/>
</dbReference>
<evidence type="ECO:0000313" key="8">
    <source>
        <dbReference type="Proteomes" id="UP000663866"/>
    </source>
</evidence>
<dbReference type="SUPFAM" id="SSF57850">
    <property type="entry name" value="RING/U-box"/>
    <property type="match status" value="1"/>
</dbReference>
<evidence type="ECO:0000313" key="6">
    <source>
        <dbReference type="EMBL" id="CAF2031328.1"/>
    </source>
</evidence>
<dbReference type="PANTHER" id="PTHR12109">
    <property type="entry name" value="RING FINGER PROTEIN 141-RELATED"/>
    <property type="match status" value="1"/>
</dbReference>
<dbReference type="SMART" id="SM00184">
    <property type="entry name" value="RING"/>
    <property type="match status" value="1"/>
</dbReference>
<dbReference type="GO" id="GO:0004842">
    <property type="term" value="F:ubiquitin-protein transferase activity"/>
    <property type="evidence" value="ECO:0007669"/>
    <property type="project" value="TreeGrafter"/>
</dbReference>
<dbReference type="PROSITE" id="PS00518">
    <property type="entry name" value="ZF_RING_1"/>
    <property type="match status" value="1"/>
</dbReference>
<evidence type="ECO:0000256" key="4">
    <source>
        <dbReference type="PROSITE-ProRule" id="PRU00175"/>
    </source>
</evidence>
<sequence length="248" mass="28242">MLCSTDSKNSSVTNNSTNRELDAVEEDKDILHIVPTILKLMEIYHLSYLEFSTLLDQFNQLLETYTKDEPRSLRFTIVPGSGTGMFWKYTIRTQCIRISKLEQCETNGVILSLYRFLSIRHSITQRIAALEKCDKDKTRKLQNCITREILTSLSTTNSSLALLNDNECCICMDRQSNFVLSCTHAFCDDCVQRSLVQENKATVSTCPLCRAVMAEDSGFVFAEKPNYDEVKTSITESICKLPTDYYAI</sequence>
<evidence type="ECO:0000259" key="5">
    <source>
        <dbReference type="PROSITE" id="PS50089"/>
    </source>
</evidence>
<organism evidence="7 8">
    <name type="scientific">Rotaria magnacalcarata</name>
    <dbReference type="NCBI Taxonomy" id="392030"/>
    <lineage>
        <taxon>Eukaryota</taxon>
        <taxon>Metazoa</taxon>
        <taxon>Spiralia</taxon>
        <taxon>Gnathifera</taxon>
        <taxon>Rotifera</taxon>
        <taxon>Eurotatoria</taxon>
        <taxon>Bdelloidea</taxon>
        <taxon>Philodinida</taxon>
        <taxon>Philodinidae</taxon>
        <taxon>Rotaria</taxon>
    </lineage>
</organism>
<gene>
    <name evidence="7" type="ORF">OVN521_LOCUS12271</name>
    <name evidence="6" type="ORF">WKI299_LOCUS6619</name>
</gene>
<reference evidence="7" key="1">
    <citation type="submission" date="2021-02" db="EMBL/GenBank/DDBJ databases">
        <authorList>
            <person name="Nowell W R."/>
        </authorList>
    </citation>
    <scope>NUCLEOTIDE SEQUENCE</scope>
</reference>
<dbReference type="EMBL" id="CAJNRF010001924">
    <property type="protein sequence ID" value="CAF2031328.1"/>
    <property type="molecule type" value="Genomic_DNA"/>
</dbReference>
<name>A0A819KLR0_9BILA</name>
<dbReference type="GO" id="GO:0051865">
    <property type="term" value="P:protein autoubiquitination"/>
    <property type="evidence" value="ECO:0007669"/>
    <property type="project" value="TreeGrafter"/>
</dbReference>
<feature type="domain" description="RING-type" evidence="5">
    <location>
        <begin position="168"/>
        <end position="210"/>
    </location>
</feature>
<evidence type="ECO:0000256" key="2">
    <source>
        <dbReference type="ARBA" id="ARBA00022771"/>
    </source>
</evidence>
<dbReference type="Proteomes" id="UP000663856">
    <property type="component" value="Unassembled WGS sequence"/>
</dbReference>
<evidence type="ECO:0000256" key="3">
    <source>
        <dbReference type="ARBA" id="ARBA00022833"/>
    </source>
</evidence>
<keyword evidence="3" id="KW-0862">Zinc</keyword>
<accession>A0A819KLR0</accession>
<evidence type="ECO:0000313" key="7">
    <source>
        <dbReference type="EMBL" id="CAF3951563.1"/>
    </source>
</evidence>
<dbReference type="InterPro" id="IPR047126">
    <property type="entry name" value="RNF141-like"/>
</dbReference>
<dbReference type="Proteomes" id="UP000663866">
    <property type="component" value="Unassembled WGS sequence"/>
</dbReference>
<dbReference type="AlphaFoldDB" id="A0A819KLR0"/>
<dbReference type="InterPro" id="IPR017907">
    <property type="entry name" value="Znf_RING_CS"/>
</dbReference>
<dbReference type="InterPro" id="IPR013083">
    <property type="entry name" value="Znf_RING/FYVE/PHD"/>
</dbReference>
<dbReference type="PROSITE" id="PS50089">
    <property type="entry name" value="ZF_RING_2"/>
    <property type="match status" value="1"/>
</dbReference>
<dbReference type="PANTHER" id="PTHR12109:SF3">
    <property type="entry name" value="RING FINGER PROTEIN 141"/>
    <property type="match status" value="1"/>
</dbReference>
<comment type="caution">
    <text evidence="7">The sequence shown here is derived from an EMBL/GenBank/DDBJ whole genome shotgun (WGS) entry which is preliminary data.</text>
</comment>
<dbReference type="Pfam" id="PF13920">
    <property type="entry name" value="zf-C3HC4_3"/>
    <property type="match status" value="1"/>
</dbReference>
<dbReference type="Gene3D" id="3.30.40.10">
    <property type="entry name" value="Zinc/RING finger domain, C3HC4 (zinc finger)"/>
    <property type="match status" value="1"/>
</dbReference>
<keyword evidence="2 4" id="KW-0863">Zinc-finger</keyword>
<dbReference type="GO" id="GO:0008270">
    <property type="term" value="F:zinc ion binding"/>
    <property type="evidence" value="ECO:0007669"/>
    <property type="project" value="UniProtKB-KW"/>
</dbReference>
<keyword evidence="8" id="KW-1185">Reference proteome</keyword>
<protein>
    <recommendedName>
        <fullName evidence="5">RING-type domain-containing protein</fullName>
    </recommendedName>
</protein>
<evidence type="ECO:0000256" key="1">
    <source>
        <dbReference type="ARBA" id="ARBA00022723"/>
    </source>
</evidence>
<dbReference type="InterPro" id="IPR001841">
    <property type="entry name" value="Znf_RING"/>
</dbReference>
<proteinExistence type="predicted"/>